<feature type="signal peptide" evidence="2">
    <location>
        <begin position="1"/>
        <end position="32"/>
    </location>
</feature>
<keyword evidence="2" id="KW-0732">Signal</keyword>
<feature type="chain" id="PRO_5016303453" description="DUF11 domain-containing protein" evidence="2">
    <location>
        <begin position="33"/>
        <end position="1001"/>
    </location>
</feature>
<protein>
    <recommendedName>
        <fullName evidence="3">DUF11 domain-containing protein</fullName>
    </recommendedName>
</protein>
<reference evidence="4 5" key="1">
    <citation type="submission" date="2018-05" db="EMBL/GenBank/DDBJ databases">
        <title>Leucothrix arctica sp. nov., isolated from Arctic seawater.</title>
        <authorList>
            <person name="Choi A."/>
            <person name="Baek K."/>
        </authorList>
    </citation>
    <scope>NUCLEOTIDE SEQUENCE [LARGE SCALE GENOMIC DNA]</scope>
    <source>
        <strain evidence="4 5">IMCC9719</strain>
    </source>
</reference>
<comment type="caution">
    <text evidence="4">The sequence shown here is derived from an EMBL/GenBank/DDBJ whole genome shotgun (WGS) entry which is preliminary data.</text>
</comment>
<feature type="compositionally biased region" description="Polar residues" evidence="1">
    <location>
        <begin position="672"/>
        <end position="689"/>
    </location>
</feature>
<keyword evidence="5" id="KW-1185">Reference proteome</keyword>
<dbReference type="OrthoDB" id="28777at2"/>
<evidence type="ECO:0000256" key="1">
    <source>
        <dbReference type="SAM" id="MobiDB-lite"/>
    </source>
</evidence>
<proteinExistence type="predicted"/>
<dbReference type="InterPro" id="IPR047589">
    <property type="entry name" value="DUF11_rpt"/>
</dbReference>
<feature type="compositionally biased region" description="Basic and acidic residues" evidence="1">
    <location>
        <begin position="655"/>
        <end position="666"/>
    </location>
</feature>
<evidence type="ECO:0000256" key="2">
    <source>
        <dbReference type="SAM" id="SignalP"/>
    </source>
</evidence>
<evidence type="ECO:0000313" key="5">
    <source>
        <dbReference type="Proteomes" id="UP000245506"/>
    </source>
</evidence>
<dbReference type="NCBIfam" id="TIGR01451">
    <property type="entry name" value="B_ant_repeat"/>
    <property type="match status" value="1"/>
</dbReference>
<dbReference type="Pfam" id="PF01345">
    <property type="entry name" value="DUF11"/>
    <property type="match status" value="1"/>
</dbReference>
<dbReference type="EMBL" id="QGKL01000010">
    <property type="protein sequence ID" value="PWQ98795.1"/>
    <property type="molecule type" value="Genomic_DNA"/>
</dbReference>
<evidence type="ECO:0000313" key="4">
    <source>
        <dbReference type="EMBL" id="PWQ98795.1"/>
    </source>
</evidence>
<gene>
    <name evidence="4" type="ORF">DKT75_03040</name>
</gene>
<dbReference type="Proteomes" id="UP000245506">
    <property type="component" value="Unassembled WGS sequence"/>
</dbReference>
<name>A0A317CJN4_9GAMM</name>
<evidence type="ECO:0000259" key="3">
    <source>
        <dbReference type="Pfam" id="PF01345"/>
    </source>
</evidence>
<feature type="region of interest" description="Disordered" evidence="1">
    <location>
        <begin position="651"/>
        <end position="689"/>
    </location>
</feature>
<dbReference type="AlphaFoldDB" id="A0A317CJN4"/>
<accession>A0A317CJN4</accession>
<sequence>MKTKNQMKPLARLIATSLAVGTMAGFGAQAFAATAAGTLIKNLATVTYEDENGNEYSAQSNEAVVTVAPVPSATVENDNSLTAAPGQTVYFPHTVSNTGNTADSYSFAADAGVVYHDVNNNGQPDPGEPALSPTDLIEVAAGEKLHVVVALPIDTDAVSGDTFTSKLTTTAASGVVVDDIGDNGDTTEATVDNVATVTTGPVLVLNKSSVHNEDANTITYTLTVKNNGSSAAEGVKIVDALPQADSDNSGSIDGVTVDPQLALATGSTIYVQGLVNTADGDIAPTTTSIAASGHAYGDLNTNGVTGDDDNLLIILAEDASLPANTEVSVTYTVQYNPDDLLADDEVENTFYAFYEEDDGDPTTDDTVTVPSNTTVDVIPQTYGVEIEDTGDAAATDGADDDGAENDIQHVTSAATGSVVLFTHEVTNDGNGDDIFNLDIDPGTFPTGTVFTFWDATGTVQLTDTDNDGIPDTGVIGPDQLDPTTIVVKADLPAGVDGTAAGGDPFTATITATSSEDPDASVANGSVDTATLTLGVITEAQVDIANVTSPVGSSQGDTVTPSNLYGFNDDGSVNAQDEGPVVLADAVTGGKVVFDLILANESGNPDSFTLSSDNVPTGWDVVFKDLSGNVITTTTLVPGGGEFAYTAEVTVSSDPAEAKSDSDRVGDVDGYDSTDNGSIGNASTDAGTDTDNDYQISFSATSTSTAGLSDTVTNAVDVAPEREVAITPNGQNQIQAGGTVDYGHKLENNGNQTEAVELTVDNSNSDWSTIINVDTNGDGTPDSVLSSLVSANPGGFIISGVDEDGAPVDIEVTVVGGVPVLNLEPGENVDFTTTVSSPSNAPAGATDLSTITAVTTTPLSDPLTVTAEDNTTVVDGQVRLDKSAAIDANCDGDADDANSFAATQSAEVEPGQCVVWELTATNESSTTVKNVVISDAAPEYTFLVQDATNGDGTMKYCHGNGCLPVVGSADAAYDAGTGVVTFEVGDLIAGQTATGQFTVEVE</sequence>
<feature type="domain" description="DUF11" evidence="3">
    <location>
        <begin position="215"/>
        <end position="286"/>
    </location>
</feature>
<dbReference type="InterPro" id="IPR001434">
    <property type="entry name" value="OmcB-like_DUF11"/>
</dbReference>
<dbReference type="RefSeq" id="WP_109821951.1">
    <property type="nucleotide sequence ID" value="NZ_QGKL01000010.1"/>
</dbReference>
<organism evidence="4 5">
    <name type="scientific">Leucothrix arctica</name>
    <dbReference type="NCBI Taxonomy" id="1481894"/>
    <lineage>
        <taxon>Bacteria</taxon>
        <taxon>Pseudomonadati</taxon>
        <taxon>Pseudomonadota</taxon>
        <taxon>Gammaproteobacteria</taxon>
        <taxon>Thiotrichales</taxon>
        <taxon>Thiotrichaceae</taxon>
        <taxon>Leucothrix</taxon>
    </lineage>
</organism>